<dbReference type="PROSITE" id="PS50850">
    <property type="entry name" value="MFS"/>
    <property type="match status" value="1"/>
</dbReference>
<feature type="transmembrane region" description="Helical" evidence="6">
    <location>
        <begin position="75"/>
        <end position="94"/>
    </location>
</feature>
<dbReference type="InterPro" id="IPR011701">
    <property type="entry name" value="MFS"/>
</dbReference>
<dbReference type="InterPro" id="IPR020846">
    <property type="entry name" value="MFS_dom"/>
</dbReference>
<sequence length="533" mass="55736">MDARSSAPYQDAKSPDPDLEPLPPVTPIVPLVTDPRRQVTVFLLLMTAMFMATLDNQIVSTALPTIVGEFGQPERFGWVGSAYLLATSAVMPLYGKLGDLFGRKPVIMVAITIFTLGSLVCGLAVSMDTLIAARVLQALGGGGIMVSILSITADIFQPRDRARYQSYLGLVLMASSAAGPVLGGTMSELFGWRSIFLINLPFGIFVLIGLYMLLPYRKPDRRPKIDFLGALLLAGTITSVVFWADSGQIFGSILAPQSLAVLLAGAVLAFAWVKVERRVPEPILPLSIFRSRTVILLLVISMASGAIGIGSVNYIALFLQMTTGLSPAMAGLLFIATTGGIAIGGILGGRLIAWTGRYKPFAVVSAATGLVTMALFSQLHAGTPLMIIGIVMLIQGLGVGIGQQVPTLGVQNATARADVGAATSAVTLMRMGGASIAISIYGAIISAGLAGRAVSLPDGAEFQELTPAMLASLPQDLQKAVANIYSDAFVPLFLTAALLIAAALVCALLLPNIRLPKTEKQELAEKAGQAAAA</sequence>
<feature type="transmembrane region" description="Helical" evidence="6">
    <location>
        <begin position="328"/>
        <end position="349"/>
    </location>
</feature>
<feature type="transmembrane region" description="Helical" evidence="6">
    <location>
        <begin position="106"/>
        <end position="125"/>
    </location>
</feature>
<feature type="transmembrane region" description="Helical" evidence="6">
    <location>
        <begin position="361"/>
        <end position="379"/>
    </location>
</feature>
<feature type="transmembrane region" description="Helical" evidence="6">
    <location>
        <begin position="225"/>
        <end position="243"/>
    </location>
</feature>
<feature type="transmembrane region" description="Helical" evidence="6">
    <location>
        <begin position="167"/>
        <end position="186"/>
    </location>
</feature>
<dbReference type="Gene3D" id="1.20.1250.20">
    <property type="entry name" value="MFS general substrate transporter like domains"/>
    <property type="match status" value="1"/>
</dbReference>
<evidence type="ECO:0000259" key="7">
    <source>
        <dbReference type="PROSITE" id="PS50850"/>
    </source>
</evidence>
<feature type="domain" description="Major facilitator superfamily (MFS) profile" evidence="7">
    <location>
        <begin position="41"/>
        <end position="514"/>
    </location>
</feature>
<accession>A0ABX6QMG6</accession>
<gene>
    <name evidence="8" type="ORF">FE840_009485</name>
</gene>
<dbReference type="PANTHER" id="PTHR23501:SF197">
    <property type="entry name" value="COMD"/>
    <property type="match status" value="1"/>
</dbReference>
<evidence type="ECO:0000313" key="9">
    <source>
        <dbReference type="Proteomes" id="UP000308530"/>
    </source>
</evidence>
<feature type="transmembrane region" description="Helical" evidence="6">
    <location>
        <begin position="488"/>
        <end position="510"/>
    </location>
</feature>
<evidence type="ECO:0000256" key="4">
    <source>
        <dbReference type="ARBA" id="ARBA00023136"/>
    </source>
</evidence>
<proteinExistence type="predicted"/>
<dbReference type="Proteomes" id="UP000308530">
    <property type="component" value="Chromosome"/>
</dbReference>
<feature type="transmembrane region" description="Helical" evidence="6">
    <location>
        <begin position="41"/>
        <end position="63"/>
    </location>
</feature>
<dbReference type="SUPFAM" id="SSF103473">
    <property type="entry name" value="MFS general substrate transporter"/>
    <property type="match status" value="1"/>
</dbReference>
<dbReference type="Pfam" id="PF07690">
    <property type="entry name" value="MFS_1"/>
    <property type="match status" value="1"/>
</dbReference>
<feature type="transmembrane region" description="Helical" evidence="6">
    <location>
        <begin position="385"/>
        <end position="402"/>
    </location>
</feature>
<evidence type="ECO:0000256" key="3">
    <source>
        <dbReference type="ARBA" id="ARBA00022989"/>
    </source>
</evidence>
<feature type="transmembrane region" description="Helical" evidence="6">
    <location>
        <begin position="192"/>
        <end position="213"/>
    </location>
</feature>
<dbReference type="EMBL" id="CP058350">
    <property type="protein sequence ID" value="QLF69754.1"/>
    <property type="molecule type" value="Genomic_DNA"/>
</dbReference>
<keyword evidence="2 6" id="KW-0812">Transmembrane</keyword>
<feature type="transmembrane region" description="Helical" evidence="6">
    <location>
        <begin position="131"/>
        <end position="155"/>
    </location>
</feature>
<evidence type="ECO:0000256" key="2">
    <source>
        <dbReference type="ARBA" id="ARBA00022692"/>
    </source>
</evidence>
<feature type="region of interest" description="Disordered" evidence="5">
    <location>
        <begin position="1"/>
        <end position="24"/>
    </location>
</feature>
<evidence type="ECO:0000256" key="5">
    <source>
        <dbReference type="SAM" id="MobiDB-lite"/>
    </source>
</evidence>
<dbReference type="PANTHER" id="PTHR23501">
    <property type="entry name" value="MAJOR FACILITATOR SUPERFAMILY"/>
    <property type="match status" value="1"/>
</dbReference>
<keyword evidence="3 6" id="KW-1133">Transmembrane helix</keyword>
<feature type="transmembrane region" description="Helical" evidence="6">
    <location>
        <begin position="249"/>
        <end position="273"/>
    </location>
</feature>
<feature type="transmembrane region" description="Helical" evidence="6">
    <location>
        <begin position="294"/>
        <end position="316"/>
    </location>
</feature>
<name>A0ABX6QMG6_9HYPH</name>
<evidence type="ECO:0000313" key="8">
    <source>
        <dbReference type="EMBL" id="QLF69754.1"/>
    </source>
</evidence>
<keyword evidence="4 6" id="KW-0472">Membrane</keyword>
<feature type="transmembrane region" description="Helical" evidence="6">
    <location>
        <begin position="434"/>
        <end position="454"/>
    </location>
</feature>
<evidence type="ECO:0000256" key="6">
    <source>
        <dbReference type="SAM" id="Phobius"/>
    </source>
</evidence>
<dbReference type="InterPro" id="IPR036259">
    <property type="entry name" value="MFS_trans_sf"/>
</dbReference>
<dbReference type="Gene3D" id="1.20.1720.10">
    <property type="entry name" value="Multidrug resistance protein D"/>
    <property type="match status" value="1"/>
</dbReference>
<evidence type="ECO:0000256" key="1">
    <source>
        <dbReference type="ARBA" id="ARBA00004141"/>
    </source>
</evidence>
<dbReference type="CDD" id="cd17502">
    <property type="entry name" value="MFS_Azr1_MDR_like"/>
    <property type="match status" value="1"/>
</dbReference>
<dbReference type="PRINTS" id="PR01036">
    <property type="entry name" value="TCRTETB"/>
</dbReference>
<protein>
    <submittedName>
        <fullName evidence="8">MFS transporter</fullName>
    </submittedName>
</protein>
<dbReference type="RefSeq" id="WP_138288327.1">
    <property type="nucleotide sequence ID" value="NZ_CP058350.1"/>
</dbReference>
<organism evidence="8 9">
    <name type="scientific">Peteryoungia desertarenae</name>
    <dbReference type="NCBI Taxonomy" id="1813451"/>
    <lineage>
        <taxon>Bacteria</taxon>
        <taxon>Pseudomonadati</taxon>
        <taxon>Pseudomonadota</taxon>
        <taxon>Alphaproteobacteria</taxon>
        <taxon>Hyphomicrobiales</taxon>
        <taxon>Rhizobiaceae</taxon>
        <taxon>Peteryoungia</taxon>
    </lineage>
</organism>
<reference evidence="8 9" key="1">
    <citation type="submission" date="2020-06" db="EMBL/GenBank/DDBJ databases">
        <title>Genome sequence of Rhizobium sp strain ADMK78.</title>
        <authorList>
            <person name="Rahi P."/>
        </authorList>
    </citation>
    <scope>NUCLEOTIDE SEQUENCE [LARGE SCALE GENOMIC DNA]</scope>
    <source>
        <strain evidence="8 9">ADMK78</strain>
    </source>
</reference>
<comment type="subcellular location">
    <subcellularLocation>
        <location evidence="1">Membrane</location>
        <topology evidence="1">Multi-pass membrane protein</topology>
    </subcellularLocation>
</comment>
<keyword evidence="9" id="KW-1185">Reference proteome</keyword>